<accession>A0A1G2BXZ4</accession>
<keyword evidence="2" id="KW-0132">Cell division</keyword>
<dbReference type="PIRSF" id="PIRSF019345">
    <property type="entry name" value="ScpB"/>
    <property type="match status" value="1"/>
</dbReference>
<keyword evidence="3" id="KW-0159">Chromosome partition</keyword>
<dbReference type="GO" id="GO:0051301">
    <property type="term" value="P:cell division"/>
    <property type="evidence" value="ECO:0007669"/>
    <property type="project" value="UniProtKB-KW"/>
</dbReference>
<dbReference type="PANTHER" id="PTHR34298:SF2">
    <property type="entry name" value="SEGREGATION AND CONDENSATION PROTEIN B"/>
    <property type="match status" value="1"/>
</dbReference>
<evidence type="ECO:0000313" key="6">
    <source>
        <dbReference type="Proteomes" id="UP000178109"/>
    </source>
</evidence>
<evidence type="ECO:0000256" key="4">
    <source>
        <dbReference type="ARBA" id="ARBA00023306"/>
    </source>
</evidence>
<evidence type="ECO:0000313" key="5">
    <source>
        <dbReference type="EMBL" id="OGY93057.1"/>
    </source>
</evidence>
<dbReference type="InterPro" id="IPR005234">
    <property type="entry name" value="ScpB_csome_segregation"/>
</dbReference>
<sequence length="189" mass="21152">MTRKKMSLQSKIESLLFVSPEPLALKELARLTSEPKDKVEEALEKLRDKYRSDKASGIILIETSDTFQLVTAPQNAALVSEFLKGDMTGELTDPSLETLTIIAYRGPITKPELEQIRGVNCGLILRNLSMRGLIIIHEERGGLPRYEASAEFVRFLGLRSVKDLPDYQKLHEHATIAQVMAATEKEEAT</sequence>
<evidence type="ECO:0000256" key="1">
    <source>
        <dbReference type="ARBA" id="ARBA00022490"/>
    </source>
</evidence>
<dbReference type="Pfam" id="PF04079">
    <property type="entry name" value="SMC_ScpB"/>
    <property type="match status" value="1"/>
</dbReference>
<reference evidence="5 6" key="1">
    <citation type="journal article" date="2016" name="Nat. Commun.">
        <title>Thousands of microbial genomes shed light on interconnected biogeochemical processes in an aquifer system.</title>
        <authorList>
            <person name="Anantharaman K."/>
            <person name="Brown C.T."/>
            <person name="Hug L.A."/>
            <person name="Sharon I."/>
            <person name="Castelle C.J."/>
            <person name="Probst A.J."/>
            <person name="Thomas B.C."/>
            <person name="Singh A."/>
            <person name="Wilkins M.J."/>
            <person name="Karaoz U."/>
            <person name="Brodie E.L."/>
            <person name="Williams K.H."/>
            <person name="Hubbard S.S."/>
            <person name="Banfield J.F."/>
        </authorList>
    </citation>
    <scope>NUCLEOTIDE SEQUENCE [LARGE SCALE GENOMIC DNA]</scope>
</reference>
<comment type="caution">
    <text evidence="5">The sequence shown here is derived from an EMBL/GenBank/DDBJ whole genome shotgun (WGS) entry which is preliminary data.</text>
</comment>
<dbReference type="NCBIfam" id="TIGR00281">
    <property type="entry name" value="SMC-Scp complex subunit ScpB"/>
    <property type="match status" value="1"/>
</dbReference>
<proteinExistence type="predicted"/>
<keyword evidence="4" id="KW-0131">Cell cycle</keyword>
<dbReference type="GO" id="GO:0051304">
    <property type="term" value="P:chromosome separation"/>
    <property type="evidence" value="ECO:0007669"/>
    <property type="project" value="InterPro"/>
</dbReference>
<protein>
    <submittedName>
        <fullName evidence="5">SMC-Scp complex subunit ScpB</fullName>
    </submittedName>
</protein>
<organism evidence="5 6">
    <name type="scientific">Candidatus Komeilibacteria bacterium RIFCSPLOWO2_02_FULL_48_11</name>
    <dbReference type="NCBI Taxonomy" id="1798553"/>
    <lineage>
        <taxon>Bacteria</taxon>
        <taxon>Candidatus Komeiliibacteriota</taxon>
    </lineage>
</organism>
<dbReference type="InterPro" id="IPR036390">
    <property type="entry name" value="WH_DNA-bd_sf"/>
</dbReference>
<keyword evidence="1" id="KW-0963">Cytoplasm</keyword>
<evidence type="ECO:0000256" key="3">
    <source>
        <dbReference type="ARBA" id="ARBA00022829"/>
    </source>
</evidence>
<dbReference type="AlphaFoldDB" id="A0A1G2BXZ4"/>
<dbReference type="SUPFAM" id="SSF46785">
    <property type="entry name" value="Winged helix' DNA-binding domain"/>
    <property type="match status" value="2"/>
</dbReference>
<dbReference type="EMBL" id="MHKO01000006">
    <property type="protein sequence ID" value="OGY93057.1"/>
    <property type="molecule type" value="Genomic_DNA"/>
</dbReference>
<name>A0A1G2BXZ4_9BACT</name>
<dbReference type="InterPro" id="IPR036388">
    <property type="entry name" value="WH-like_DNA-bd_sf"/>
</dbReference>
<gene>
    <name evidence="5" type="ORF">A3H70_05455</name>
</gene>
<evidence type="ECO:0000256" key="2">
    <source>
        <dbReference type="ARBA" id="ARBA00022618"/>
    </source>
</evidence>
<dbReference type="Proteomes" id="UP000178109">
    <property type="component" value="Unassembled WGS sequence"/>
</dbReference>
<dbReference type="Gene3D" id="1.10.10.10">
    <property type="entry name" value="Winged helix-like DNA-binding domain superfamily/Winged helix DNA-binding domain"/>
    <property type="match status" value="2"/>
</dbReference>
<dbReference type="STRING" id="1798553.A3H70_05455"/>
<dbReference type="PANTHER" id="PTHR34298">
    <property type="entry name" value="SEGREGATION AND CONDENSATION PROTEIN B"/>
    <property type="match status" value="1"/>
</dbReference>